<feature type="transmembrane region" description="Helical" evidence="7">
    <location>
        <begin position="289"/>
        <end position="315"/>
    </location>
</feature>
<dbReference type="RefSeq" id="WP_285760038.1">
    <property type="nucleotide sequence ID" value="NZ_BSQG01000004.1"/>
</dbReference>
<feature type="transmembrane region" description="Helical" evidence="7">
    <location>
        <begin position="509"/>
        <end position="531"/>
    </location>
</feature>
<keyword evidence="11" id="KW-1185">Reference proteome</keyword>
<dbReference type="InterPro" id="IPR035906">
    <property type="entry name" value="MetI-like_sf"/>
</dbReference>
<dbReference type="AlphaFoldDB" id="A0A9W6P7N7"/>
<evidence type="ECO:0000256" key="4">
    <source>
        <dbReference type="ARBA" id="ARBA00022692"/>
    </source>
</evidence>
<accession>A0A9W6P7N7</accession>
<dbReference type="PROSITE" id="PS50928">
    <property type="entry name" value="ABC_TM1"/>
    <property type="match status" value="1"/>
</dbReference>
<evidence type="ECO:0000256" key="2">
    <source>
        <dbReference type="ARBA" id="ARBA00022448"/>
    </source>
</evidence>
<comment type="subcellular location">
    <subcellularLocation>
        <location evidence="1 7">Cell membrane</location>
        <topology evidence="1 7">Multi-pass membrane protein</topology>
    </subcellularLocation>
</comment>
<feature type="transmembrane region" description="Helical" evidence="7">
    <location>
        <begin position="392"/>
        <end position="413"/>
    </location>
</feature>
<dbReference type="Gene3D" id="1.10.3720.10">
    <property type="entry name" value="MetI-like"/>
    <property type="match status" value="1"/>
</dbReference>
<evidence type="ECO:0000256" key="1">
    <source>
        <dbReference type="ARBA" id="ARBA00004651"/>
    </source>
</evidence>
<evidence type="ECO:0000256" key="7">
    <source>
        <dbReference type="RuleBase" id="RU363032"/>
    </source>
</evidence>
<keyword evidence="4 7" id="KW-0812">Transmembrane</keyword>
<organism evidence="10 11">
    <name type="scientific">Nocardiopsis ansamitocini</name>
    <dbReference type="NCBI Taxonomy" id="1670832"/>
    <lineage>
        <taxon>Bacteria</taxon>
        <taxon>Bacillati</taxon>
        <taxon>Actinomycetota</taxon>
        <taxon>Actinomycetes</taxon>
        <taxon>Streptosporangiales</taxon>
        <taxon>Nocardiopsidaceae</taxon>
        <taxon>Nocardiopsis</taxon>
    </lineage>
</organism>
<dbReference type="PANTHER" id="PTHR43386:SF1">
    <property type="entry name" value="D,D-DIPEPTIDE TRANSPORT SYSTEM PERMEASE PROTEIN DDPC-RELATED"/>
    <property type="match status" value="1"/>
</dbReference>
<evidence type="ECO:0000256" key="3">
    <source>
        <dbReference type="ARBA" id="ARBA00022475"/>
    </source>
</evidence>
<feature type="transmembrane region" description="Helical" evidence="7">
    <location>
        <begin position="336"/>
        <end position="354"/>
    </location>
</feature>
<dbReference type="PANTHER" id="PTHR43386">
    <property type="entry name" value="OLIGOPEPTIDE TRANSPORT SYSTEM PERMEASE PROTEIN APPC"/>
    <property type="match status" value="1"/>
</dbReference>
<dbReference type="Proteomes" id="UP001165092">
    <property type="component" value="Unassembled WGS sequence"/>
</dbReference>
<evidence type="ECO:0000256" key="6">
    <source>
        <dbReference type="ARBA" id="ARBA00023136"/>
    </source>
</evidence>
<evidence type="ECO:0000259" key="9">
    <source>
        <dbReference type="PROSITE" id="PS50928"/>
    </source>
</evidence>
<evidence type="ECO:0000256" key="5">
    <source>
        <dbReference type="ARBA" id="ARBA00022989"/>
    </source>
</evidence>
<gene>
    <name evidence="10" type="ORF">Nans01_29180</name>
</gene>
<comment type="similarity">
    <text evidence="7">Belongs to the binding-protein-dependent transport system permease family.</text>
</comment>
<name>A0A9W6P7N7_9ACTN</name>
<dbReference type="EMBL" id="BSQG01000004">
    <property type="protein sequence ID" value="GLU48567.1"/>
    <property type="molecule type" value="Genomic_DNA"/>
</dbReference>
<dbReference type="GO" id="GO:0005886">
    <property type="term" value="C:plasma membrane"/>
    <property type="evidence" value="ECO:0007669"/>
    <property type="project" value="UniProtKB-SubCell"/>
</dbReference>
<proteinExistence type="inferred from homology"/>
<evidence type="ECO:0000256" key="8">
    <source>
        <dbReference type="SAM" id="MobiDB-lite"/>
    </source>
</evidence>
<evidence type="ECO:0000313" key="10">
    <source>
        <dbReference type="EMBL" id="GLU48567.1"/>
    </source>
</evidence>
<keyword evidence="2 7" id="KW-0813">Transport</keyword>
<keyword evidence="6 7" id="KW-0472">Membrane</keyword>
<dbReference type="Pfam" id="PF00528">
    <property type="entry name" value="BPD_transp_1"/>
    <property type="match status" value="2"/>
</dbReference>
<dbReference type="InterPro" id="IPR000515">
    <property type="entry name" value="MetI-like"/>
</dbReference>
<feature type="transmembrane region" description="Helical" evidence="7">
    <location>
        <begin position="102"/>
        <end position="129"/>
    </location>
</feature>
<feature type="transmembrane region" description="Helical" evidence="7">
    <location>
        <begin position="551"/>
        <end position="575"/>
    </location>
</feature>
<dbReference type="CDD" id="cd06261">
    <property type="entry name" value="TM_PBP2"/>
    <property type="match status" value="1"/>
</dbReference>
<dbReference type="SUPFAM" id="SSF161098">
    <property type="entry name" value="MetI-like"/>
    <property type="match status" value="1"/>
</dbReference>
<feature type="transmembrane region" description="Helical" evidence="7">
    <location>
        <begin position="246"/>
        <end position="269"/>
    </location>
</feature>
<feature type="region of interest" description="Disordered" evidence="8">
    <location>
        <begin position="576"/>
        <end position="612"/>
    </location>
</feature>
<keyword evidence="5 7" id="KW-1133">Transmembrane helix</keyword>
<dbReference type="GO" id="GO:0055085">
    <property type="term" value="P:transmembrane transport"/>
    <property type="evidence" value="ECO:0007669"/>
    <property type="project" value="InterPro"/>
</dbReference>
<feature type="transmembrane region" description="Helical" evidence="7">
    <location>
        <begin position="150"/>
        <end position="173"/>
    </location>
</feature>
<evidence type="ECO:0000313" key="11">
    <source>
        <dbReference type="Proteomes" id="UP001165092"/>
    </source>
</evidence>
<protein>
    <submittedName>
        <fullName evidence="10">ABC transporter permease</fullName>
    </submittedName>
</protein>
<sequence>MRLDHLRPPPWLIVAVSRVVAVGLLLLVLGTLPWWSGRDPARTILRAGSADRDLDAEAVEAVRRRLDLEDGPLALLGRWLDGLLRGDPGTSWVSGRPVLDGLWANLGVSLTLMSGALAVALFLAALLVLPTLHAGSRGRRREGTGFTAALLTATPEFLIASALLVVVSVWLGWLPPYGWNGPANMVLPALAMGIPAGGLLARLVDDGLTGAFGEQWNQTWQALRFRSTRVVAGGLARALPALFPQFALVVVSLVGGAVTVETLFAVPGIGRTAVGAAIVQDLPVLQACVLILLLLGVAAGALAALAQLIVIGPALRGAALSGAPPPPPSDSRLRRALPVAIAAVLGVVIVAGLLRDPEAVDTSMRLAPPSWALPFGADALGRDVLARVGHGAAGTIATAGAVTVAVLAVGLLLGMFPLISRGPVEVVNAMPPIVAGLVTTAALGPSALGAAVAVAATSWAPLAAHTSALVREQLATGYVEACRTLGASTWWIYRTQVLPNVLPFVLRHALVRLSGIALALASLSFLGLGARPPAPEWGLVLAEGMGYVERAPWAALAPAGGLALLGALAVTLSTLPPRGPARQRRRSGTARPGDRVDRVPDGLTVAGGRAGR</sequence>
<comment type="caution">
    <text evidence="10">The sequence shown here is derived from an EMBL/GenBank/DDBJ whole genome shotgun (WGS) entry which is preliminary data.</text>
</comment>
<keyword evidence="3" id="KW-1003">Cell membrane</keyword>
<feature type="domain" description="ABC transmembrane type-1" evidence="9">
    <location>
        <begin position="388"/>
        <end position="574"/>
    </location>
</feature>
<feature type="transmembrane region" description="Helical" evidence="7">
    <location>
        <begin position="12"/>
        <end position="35"/>
    </location>
</feature>
<dbReference type="InterPro" id="IPR050366">
    <property type="entry name" value="BP-dependent_transpt_permease"/>
</dbReference>
<reference evidence="10" key="1">
    <citation type="submission" date="2023-02" db="EMBL/GenBank/DDBJ databases">
        <title>Nocardiopsis ansamitocini NBRC 112285.</title>
        <authorList>
            <person name="Ichikawa N."/>
            <person name="Sato H."/>
            <person name="Tonouchi N."/>
        </authorList>
    </citation>
    <scope>NUCLEOTIDE SEQUENCE</scope>
    <source>
        <strain evidence="10">NBRC 112285</strain>
    </source>
</reference>